<feature type="compositionally biased region" description="Basic and acidic residues" evidence="5">
    <location>
        <begin position="1"/>
        <end position="19"/>
    </location>
</feature>
<feature type="domain" description="Radical SAM core" evidence="6">
    <location>
        <begin position="36"/>
        <end position="140"/>
    </location>
</feature>
<dbReference type="Gene3D" id="3.20.20.70">
    <property type="entry name" value="Aldolase class I"/>
    <property type="match status" value="1"/>
</dbReference>
<dbReference type="EMBL" id="JBHSFN010000032">
    <property type="protein sequence ID" value="MFC4591415.1"/>
    <property type="molecule type" value="Genomic_DNA"/>
</dbReference>
<evidence type="ECO:0000313" key="7">
    <source>
        <dbReference type="EMBL" id="MFC4591415.1"/>
    </source>
</evidence>
<reference evidence="8" key="1">
    <citation type="journal article" date="2019" name="Int. J. Syst. Evol. Microbiol.">
        <title>The Global Catalogue of Microorganisms (GCM) 10K type strain sequencing project: providing services to taxonomists for standard genome sequencing and annotation.</title>
        <authorList>
            <consortium name="The Broad Institute Genomics Platform"/>
            <consortium name="The Broad Institute Genome Sequencing Center for Infectious Disease"/>
            <person name="Wu L."/>
            <person name="Ma J."/>
        </authorList>
    </citation>
    <scope>NUCLEOTIDE SEQUENCE [LARGE SCALE GENOMIC DNA]</scope>
    <source>
        <strain evidence="8">CCUG 49560</strain>
    </source>
</reference>
<dbReference type="Pfam" id="PF04055">
    <property type="entry name" value="Radical_SAM"/>
    <property type="match status" value="1"/>
</dbReference>
<dbReference type="SFLD" id="SFLDS00029">
    <property type="entry name" value="Radical_SAM"/>
    <property type="match status" value="1"/>
</dbReference>
<feature type="region of interest" description="Disordered" evidence="5">
    <location>
        <begin position="1"/>
        <end position="20"/>
    </location>
</feature>
<evidence type="ECO:0000256" key="3">
    <source>
        <dbReference type="ARBA" id="ARBA00023004"/>
    </source>
</evidence>
<dbReference type="InterPro" id="IPR007197">
    <property type="entry name" value="rSAM"/>
</dbReference>
<dbReference type="InterPro" id="IPR058240">
    <property type="entry name" value="rSAM_sf"/>
</dbReference>
<dbReference type="PANTHER" id="PTHR11228">
    <property type="entry name" value="RADICAL SAM DOMAIN PROTEIN"/>
    <property type="match status" value="1"/>
</dbReference>
<organism evidence="7 8">
    <name type="scientific">Sphaerisporangium corydalis</name>
    <dbReference type="NCBI Taxonomy" id="1441875"/>
    <lineage>
        <taxon>Bacteria</taxon>
        <taxon>Bacillati</taxon>
        <taxon>Actinomycetota</taxon>
        <taxon>Actinomycetes</taxon>
        <taxon>Streptosporangiales</taxon>
        <taxon>Streptosporangiaceae</taxon>
        <taxon>Sphaerisporangium</taxon>
    </lineage>
</organism>
<evidence type="ECO:0000259" key="6">
    <source>
        <dbReference type="Pfam" id="PF04055"/>
    </source>
</evidence>
<dbReference type="CDD" id="cd01335">
    <property type="entry name" value="Radical_SAM"/>
    <property type="match status" value="1"/>
</dbReference>
<sequence>MEQRADAGDVTKSEDDPLQPHEQSLVRGVKILSVMPTFRCTAACASCGTYSSPAERTVLNPQAIRAAIGEAHRLGFGIVVFTGGEATLQRRDLLDAIAYATSLDLPTRLVTNAYWARSPQKAARVIDELMTAGLTEINYSTGDEHVRFVPIDRVAVAVVEAVKRRLPVHVMVELRAERSVTRDTVLGRPELRALSDSQRDMVKVVESPWMPLDPHQVERYPDGLTTDSGNISERLGCDSLLRTYTLQSDGRVAACCGLGMRAIDELNVTTVDEPDFLGRAVRTAESDVLKLWIHSLGPDRVLQWAAEKDPSIQWQGMYAHHCQSCHRVYQDPKVRAVIQEHGHEMIGTVAQTLWLDEYLAPAVIDQAMPPKAGLDMTR</sequence>
<dbReference type="InterPro" id="IPR050377">
    <property type="entry name" value="Radical_SAM_PqqE_MftC-like"/>
</dbReference>
<dbReference type="Proteomes" id="UP001595891">
    <property type="component" value="Unassembled WGS sequence"/>
</dbReference>
<evidence type="ECO:0000256" key="1">
    <source>
        <dbReference type="ARBA" id="ARBA00022691"/>
    </source>
</evidence>
<dbReference type="PANTHER" id="PTHR11228:SF34">
    <property type="entry name" value="TUNGSTEN-CONTAINING ALDEHYDE FERREDOXIN OXIDOREDUCTASE COFACTOR MODIFYING PROTEIN"/>
    <property type="match status" value="1"/>
</dbReference>
<keyword evidence="1" id="KW-0949">S-adenosyl-L-methionine</keyword>
<evidence type="ECO:0000313" key="8">
    <source>
        <dbReference type="Proteomes" id="UP001595891"/>
    </source>
</evidence>
<evidence type="ECO:0000256" key="2">
    <source>
        <dbReference type="ARBA" id="ARBA00022723"/>
    </source>
</evidence>
<accession>A0ABV9ERQ8</accession>
<evidence type="ECO:0000256" key="5">
    <source>
        <dbReference type="SAM" id="MobiDB-lite"/>
    </source>
</evidence>
<protein>
    <submittedName>
        <fullName evidence="7">Radical SAM protein</fullName>
    </submittedName>
</protein>
<dbReference type="RefSeq" id="WP_262844797.1">
    <property type="nucleotide sequence ID" value="NZ_JANZYP010000033.1"/>
</dbReference>
<comment type="caution">
    <text evidence="7">The sequence shown here is derived from an EMBL/GenBank/DDBJ whole genome shotgun (WGS) entry which is preliminary data.</text>
</comment>
<proteinExistence type="predicted"/>
<keyword evidence="4" id="KW-0411">Iron-sulfur</keyword>
<dbReference type="InterPro" id="IPR013785">
    <property type="entry name" value="Aldolase_TIM"/>
</dbReference>
<keyword evidence="8" id="KW-1185">Reference proteome</keyword>
<name>A0ABV9ERQ8_9ACTN</name>
<evidence type="ECO:0000256" key="4">
    <source>
        <dbReference type="ARBA" id="ARBA00023014"/>
    </source>
</evidence>
<keyword evidence="2" id="KW-0479">Metal-binding</keyword>
<gene>
    <name evidence="7" type="ORF">ACFO8L_35345</name>
</gene>
<keyword evidence="3" id="KW-0408">Iron</keyword>
<dbReference type="SUPFAM" id="SSF102114">
    <property type="entry name" value="Radical SAM enzymes"/>
    <property type="match status" value="1"/>
</dbReference>